<evidence type="ECO:0000256" key="1">
    <source>
        <dbReference type="SAM" id="Phobius"/>
    </source>
</evidence>
<protein>
    <submittedName>
        <fullName evidence="2">Uncharacterized protein</fullName>
    </submittedName>
</protein>
<gene>
    <name evidence="2" type="ORF">SCOCK_490015</name>
</gene>
<accession>A0A9W4E0K6</accession>
<proteinExistence type="predicted"/>
<comment type="caution">
    <text evidence="2">The sequence shown here is derived from an EMBL/GenBank/DDBJ whole genome shotgun (WGS) entry which is preliminary data.</text>
</comment>
<sequence length="146" mass="15671">MAMKPRGAGARVDRGRPVPQGAARVGVPLTQTGPGVGPDGFCRSCDQEVKPVVRRFWWHAALLVATAQLFAVIVSVVACFKTVDAWKGLRRRFVSWPAAIHPVGLGVAAAVVAALATAWFADFLNERAERAASCPRCHKVLAEQSR</sequence>
<keyword evidence="1" id="KW-1133">Transmembrane helix</keyword>
<organism evidence="2 3">
    <name type="scientific">Actinacidiphila cocklensis</name>
    <dbReference type="NCBI Taxonomy" id="887465"/>
    <lineage>
        <taxon>Bacteria</taxon>
        <taxon>Bacillati</taxon>
        <taxon>Actinomycetota</taxon>
        <taxon>Actinomycetes</taxon>
        <taxon>Kitasatosporales</taxon>
        <taxon>Streptomycetaceae</taxon>
        <taxon>Actinacidiphila</taxon>
    </lineage>
</organism>
<dbReference type="EMBL" id="CAJSLV010000080">
    <property type="protein sequence ID" value="CAG6396902.1"/>
    <property type="molecule type" value="Genomic_DNA"/>
</dbReference>
<name>A0A9W4E0K6_9ACTN</name>
<reference evidence="2" key="1">
    <citation type="submission" date="2021-05" db="EMBL/GenBank/DDBJ databases">
        <authorList>
            <person name="Arsene-Ploetze F."/>
        </authorList>
    </citation>
    <scope>NUCLEOTIDE SEQUENCE</scope>
    <source>
        <strain evidence="2">DSM 42138</strain>
    </source>
</reference>
<keyword evidence="1" id="KW-0472">Membrane</keyword>
<dbReference type="Proteomes" id="UP001152519">
    <property type="component" value="Unassembled WGS sequence"/>
</dbReference>
<dbReference type="AlphaFoldDB" id="A0A9W4E0K6"/>
<keyword evidence="1" id="KW-0812">Transmembrane</keyword>
<keyword evidence="3" id="KW-1185">Reference proteome</keyword>
<feature type="transmembrane region" description="Helical" evidence="1">
    <location>
        <begin position="100"/>
        <end position="121"/>
    </location>
</feature>
<feature type="transmembrane region" description="Helical" evidence="1">
    <location>
        <begin position="56"/>
        <end position="80"/>
    </location>
</feature>
<evidence type="ECO:0000313" key="3">
    <source>
        <dbReference type="Proteomes" id="UP001152519"/>
    </source>
</evidence>
<evidence type="ECO:0000313" key="2">
    <source>
        <dbReference type="EMBL" id="CAG6396902.1"/>
    </source>
</evidence>